<dbReference type="Proteomes" id="UP000596276">
    <property type="component" value="Chromosome 4"/>
</dbReference>
<protein>
    <submittedName>
        <fullName evidence="1">Uncharacterized protein</fullName>
    </submittedName>
</protein>
<keyword evidence="2" id="KW-1185">Reference proteome</keyword>
<reference evidence="2" key="1">
    <citation type="journal article" date="2021" name="G3 (Bethesda)">
        <title>Chromosome assembled and annotated genome sequence of Aspergillus flavus NRRL 3357.</title>
        <authorList>
            <person name="Skerker J.M."/>
            <person name="Pianalto K.M."/>
            <person name="Mondo S.J."/>
            <person name="Yang K."/>
            <person name="Arkin A.P."/>
            <person name="Keller N.P."/>
            <person name="Grigoriev I.V."/>
            <person name="Louise Glass N.L."/>
        </authorList>
    </citation>
    <scope>NUCLEOTIDE SEQUENCE [LARGE SCALE GENOMIC DNA]</scope>
    <source>
        <strain evidence="2">ATCC 200026 / FGSC A1120 / IAM 13836 / NRRL 3357 / JCM 12722 / SRRC 167</strain>
    </source>
</reference>
<evidence type="ECO:0000313" key="2">
    <source>
        <dbReference type="Proteomes" id="UP000596276"/>
    </source>
</evidence>
<dbReference type="AlphaFoldDB" id="A0A7G5K3W5"/>
<dbReference type="EMBL" id="CP044618">
    <property type="protein sequence ID" value="QRD89358.1"/>
    <property type="molecule type" value="Genomic_DNA"/>
</dbReference>
<evidence type="ECO:0000313" key="1">
    <source>
        <dbReference type="EMBL" id="QRD89358.1"/>
    </source>
</evidence>
<dbReference type="VEuPathDB" id="FungiDB:AFLA_001698"/>
<name>A0A7G5K3W5_ASPFN</name>
<accession>A0A7G5K3W5</accession>
<dbReference type="VEuPathDB" id="FungiDB:F9C07_2231826"/>
<gene>
    <name evidence="1" type="ORF">F9C07_2231826</name>
</gene>
<organism evidence="1 2">
    <name type="scientific">Aspergillus flavus (strain ATCC 200026 / FGSC A1120 / IAM 13836 / NRRL 3357 / JCM 12722 / SRRC 167)</name>
    <dbReference type="NCBI Taxonomy" id="332952"/>
    <lineage>
        <taxon>Eukaryota</taxon>
        <taxon>Fungi</taxon>
        <taxon>Dikarya</taxon>
        <taxon>Ascomycota</taxon>
        <taxon>Pezizomycotina</taxon>
        <taxon>Eurotiomycetes</taxon>
        <taxon>Eurotiomycetidae</taxon>
        <taxon>Eurotiales</taxon>
        <taxon>Aspergillaceae</taxon>
        <taxon>Aspergillus</taxon>
        <taxon>Aspergillus subgen. Circumdati</taxon>
    </lineage>
</organism>
<proteinExistence type="predicted"/>
<sequence>MKMQLNKVMALVFAASFSGAGSMPLANSTGFSTLIEERQNRDWSFILHQNARCTGAADEFTGVGSHGCDTNIRYGSAVAFQKTYMEPDCVVGFYSDANCNNLIDALDDTDETTCRTPVQGGAIVAWDAVC</sequence>